<dbReference type="SUPFAM" id="SSF82199">
    <property type="entry name" value="SET domain"/>
    <property type="match status" value="1"/>
</dbReference>
<dbReference type="EMBL" id="LR593886">
    <property type="protein sequence ID" value="VTS00471.1"/>
    <property type="molecule type" value="Genomic_DNA"/>
</dbReference>
<dbReference type="GO" id="GO:0008168">
    <property type="term" value="F:methyltransferase activity"/>
    <property type="evidence" value="ECO:0007669"/>
    <property type="project" value="UniProtKB-KW"/>
</dbReference>
<evidence type="ECO:0000313" key="2">
    <source>
        <dbReference type="Proteomes" id="UP000464178"/>
    </source>
</evidence>
<sequence length="116" mass="12836">MNTAKELPDLYVRKVRGMGRGVFAGRAYRAGEVIEVCPVVRIPAQPEGDGGKALEHYVFEWDEGTGELANALCDFGFDGRPRETVPEHCRDVVSFFLADVVEVENDGYSSPQSTQR</sequence>
<keyword evidence="1" id="KW-0489">Methyltransferase</keyword>
<protein>
    <submittedName>
        <fullName evidence="1">Lysine methyltransferase</fullName>
    </submittedName>
</protein>
<dbReference type="GO" id="GO:0032259">
    <property type="term" value="P:methylation"/>
    <property type="evidence" value="ECO:0007669"/>
    <property type="project" value="UniProtKB-KW"/>
</dbReference>
<dbReference type="AlphaFoldDB" id="A0A6P2DE50"/>
<reference evidence="1 2" key="1">
    <citation type="submission" date="2019-05" db="EMBL/GenBank/DDBJ databases">
        <authorList>
            <consortium name="Science for Life Laboratories"/>
        </authorList>
    </citation>
    <scope>NUCLEOTIDE SEQUENCE [LARGE SCALE GENOMIC DNA]</scope>
    <source>
        <strain evidence="1">Soil9</strain>
    </source>
</reference>
<dbReference type="Proteomes" id="UP000464178">
    <property type="component" value="Chromosome"/>
</dbReference>
<name>A0A6P2DE50_9BACT</name>
<dbReference type="Gene3D" id="2.170.270.10">
    <property type="entry name" value="SET domain"/>
    <property type="match status" value="1"/>
</dbReference>
<dbReference type="KEGG" id="gms:SOIL9_81730"/>
<organism evidence="1 2">
    <name type="scientific">Gemmata massiliana</name>
    <dbReference type="NCBI Taxonomy" id="1210884"/>
    <lineage>
        <taxon>Bacteria</taxon>
        <taxon>Pseudomonadati</taxon>
        <taxon>Planctomycetota</taxon>
        <taxon>Planctomycetia</taxon>
        <taxon>Gemmatales</taxon>
        <taxon>Gemmataceae</taxon>
        <taxon>Gemmata</taxon>
    </lineage>
</organism>
<proteinExistence type="predicted"/>
<keyword evidence="2" id="KW-1185">Reference proteome</keyword>
<keyword evidence="1" id="KW-0808">Transferase</keyword>
<accession>A0A6P2DE50</accession>
<evidence type="ECO:0000313" key="1">
    <source>
        <dbReference type="EMBL" id="VTS00471.1"/>
    </source>
</evidence>
<gene>
    <name evidence="1" type="ORF">SOIL9_81730</name>
</gene>
<dbReference type="RefSeq" id="WP_197909654.1">
    <property type="nucleotide sequence ID" value="NZ_LR593886.1"/>
</dbReference>
<dbReference type="InterPro" id="IPR046341">
    <property type="entry name" value="SET_dom_sf"/>
</dbReference>